<evidence type="ECO:0000256" key="3">
    <source>
        <dbReference type="ARBA" id="ARBA00011738"/>
    </source>
</evidence>
<keyword evidence="4" id="KW-0285">Flavoprotein</keyword>
<evidence type="ECO:0000256" key="4">
    <source>
        <dbReference type="ARBA" id="ARBA00022630"/>
    </source>
</evidence>
<dbReference type="PANTHER" id="PTHR48083">
    <property type="entry name" value="MEDIUM-CHAIN SPECIFIC ACYL-COA DEHYDROGENASE, MITOCHONDRIAL-RELATED"/>
    <property type="match status" value="1"/>
</dbReference>
<evidence type="ECO:0000256" key="5">
    <source>
        <dbReference type="ARBA" id="ARBA00022827"/>
    </source>
</evidence>
<dbReference type="GO" id="GO:0005737">
    <property type="term" value="C:cytoplasm"/>
    <property type="evidence" value="ECO:0007669"/>
    <property type="project" value="TreeGrafter"/>
</dbReference>
<dbReference type="InterPro" id="IPR013786">
    <property type="entry name" value="AcylCoA_DH/ox_N"/>
</dbReference>
<evidence type="ECO:0000256" key="2">
    <source>
        <dbReference type="ARBA" id="ARBA00009347"/>
    </source>
</evidence>
<comment type="cofactor">
    <cofactor evidence="1">
        <name>FAD</name>
        <dbReference type="ChEBI" id="CHEBI:57692"/>
    </cofactor>
</comment>
<dbReference type="GO" id="GO:0050660">
    <property type="term" value="F:flavin adenine dinucleotide binding"/>
    <property type="evidence" value="ECO:0007669"/>
    <property type="project" value="InterPro"/>
</dbReference>
<feature type="domain" description="Acyl-CoA dehydrogenase/oxidase N-terminal" evidence="9">
    <location>
        <begin position="6"/>
        <end position="116"/>
    </location>
</feature>
<evidence type="ECO:0000256" key="1">
    <source>
        <dbReference type="ARBA" id="ARBA00001974"/>
    </source>
</evidence>
<dbReference type="InterPro" id="IPR036250">
    <property type="entry name" value="AcylCo_DH-like_C"/>
</dbReference>
<dbReference type="Gene3D" id="2.40.110.10">
    <property type="entry name" value="Butyryl-CoA Dehydrogenase, subunit A, domain 2"/>
    <property type="match status" value="1"/>
</dbReference>
<dbReference type="SUPFAM" id="SSF56645">
    <property type="entry name" value="Acyl-CoA dehydrogenase NM domain-like"/>
    <property type="match status" value="1"/>
</dbReference>
<sequence length="390" mass="44033">MENYLDRINEVVEEDIIPLEEDFLLRGFLSVLPKLNECREKVKKLGLWTPYLSKKHGGMGLSLLEFASVSELLGKSLLGHYCFNSQAPDIGNIELLKDHASSELKNMFLSPLISGEIRSCFGMTEPQNPGSNPIWMDTVAIKDGNDYVINGNKWFTSSADGASICVVMAVTDPDAENKYSRASMFVVPMDNPGFEIIRNIPVMGHEGEDYNSHAETKFTDCRIPSTYMIGDIGQGFMLAQERLGPGRIHHCMRWIGICERALDLMCRRVSTRELNPNQFLAEKQTIQNWISESASEIYGARLMVIDCAKKVQEFQTKGARKEISMIKLCVANVLMKVLDRAIQAHGALGITDYTPLAYWYRHERGARIYDGPDEIHKNLIARIILKNYID</sequence>
<dbReference type="InterPro" id="IPR037069">
    <property type="entry name" value="AcylCoA_DH/ox_N_sf"/>
</dbReference>
<evidence type="ECO:0000259" key="9">
    <source>
        <dbReference type="Pfam" id="PF02771"/>
    </source>
</evidence>
<keyword evidence="6" id="KW-0560">Oxidoreductase</keyword>
<keyword evidence="5" id="KW-0274">FAD</keyword>
<dbReference type="Gene3D" id="1.20.140.10">
    <property type="entry name" value="Butyryl-CoA Dehydrogenase, subunit A, domain 3"/>
    <property type="match status" value="1"/>
</dbReference>
<evidence type="ECO:0008006" key="11">
    <source>
        <dbReference type="Google" id="ProtNLM"/>
    </source>
</evidence>
<protein>
    <recommendedName>
        <fullName evidence="11">Acyl-CoA dehydrogenase</fullName>
    </recommendedName>
</protein>
<comment type="subunit">
    <text evidence="3">Homodimer.</text>
</comment>
<dbReference type="GO" id="GO:0033539">
    <property type="term" value="P:fatty acid beta-oxidation using acyl-CoA dehydrogenase"/>
    <property type="evidence" value="ECO:0007669"/>
    <property type="project" value="TreeGrafter"/>
</dbReference>
<dbReference type="InterPro" id="IPR050741">
    <property type="entry name" value="Acyl-CoA_dehydrogenase"/>
</dbReference>
<dbReference type="Pfam" id="PF02770">
    <property type="entry name" value="Acyl-CoA_dh_M"/>
    <property type="match status" value="1"/>
</dbReference>
<dbReference type="EMBL" id="UINC01000198">
    <property type="protein sequence ID" value="SUZ50939.1"/>
    <property type="molecule type" value="Genomic_DNA"/>
</dbReference>
<gene>
    <name evidence="10" type="ORF">METZ01_LOCUS3793</name>
</gene>
<organism evidence="10">
    <name type="scientific">marine metagenome</name>
    <dbReference type="NCBI Taxonomy" id="408172"/>
    <lineage>
        <taxon>unclassified sequences</taxon>
        <taxon>metagenomes</taxon>
        <taxon>ecological metagenomes</taxon>
    </lineage>
</organism>
<dbReference type="InterPro" id="IPR009100">
    <property type="entry name" value="AcylCoA_DH/oxidase_NM_dom_sf"/>
</dbReference>
<dbReference type="SUPFAM" id="SSF47203">
    <property type="entry name" value="Acyl-CoA dehydrogenase C-terminal domain-like"/>
    <property type="match status" value="1"/>
</dbReference>
<evidence type="ECO:0000256" key="6">
    <source>
        <dbReference type="ARBA" id="ARBA00023002"/>
    </source>
</evidence>
<dbReference type="InterPro" id="IPR046373">
    <property type="entry name" value="Acyl-CoA_Oxase/DH_mid-dom_sf"/>
</dbReference>
<name>A0A381N907_9ZZZZ</name>
<dbReference type="Pfam" id="PF00441">
    <property type="entry name" value="Acyl-CoA_dh_1"/>
    <property type="match status" value="1"/>
</dbReference>
<dbReference type="InterPro" id="IPR009075">
    <property type="entry name" value="AcylCo_DH/oxidase_C"/>
</dbReference>
<dbReference type="Pfam" id="PF02771">
    <property type="entry name" value="Acyl-CoA_dh_N"/>
    <property type="match status" value="1"/>
</dbReference>
<evidence type="ECO:0000259" key="8">
    <source>
        <dbReference type="Pfam" id="PF02770"/>
    </source>
</evidence>
<dbReference type="GO" id="GO:0003995">
    <property type="term" value="F:acyl-CoA dehydrogenase activity"/>
    <property type="evidence" value="ECO:0007669"/>
    <property type="project" value="TreeGrafter"/>
</dbReference>
<reference evidence="10" key="1">
    <citation type="submission" date="2018-05" db="EMBL/GenBank/DDBJ databases">
        <authorList>
            <person name="Lanie J.A."/>
            <person name="Ng W.-L."/>
            <person name="Kazmierczak K.M."/>
            <person name="Andrzejewski T.M."/>
            <person name="Davidsen T.M."/>
            <person name="Wayne K.J."/>
            <person name="Tettelin H."/>
            <person name="Glass J.I."/>
            <person name="Rusch D."/>
            <person name="Podicherti R."/>
            <person name="Tsui H.-C.T."/>
            <person name="Winkler M.E."/>
        </authorList>
    </citation>
    <scope>NUCLEOTIDE SEQUENCE</scope>
</reference>
<feature type="domain" description="Acyl-CoA oxidase/dehydrogenase middle" evidence="8">
    <location>
        <begin position="120"/>
        <end position="220"/>
    </location>
</feature>
<feature type="domain" description="Acyl-CoA dehydrogenase/oxidase C-terminal" evidence="7">
    <location>
        <begin position="233"/>
        <end position="384"/>
    </location>
</feature>
<accession>A0A381N907</accession>
<dbReference type="PANTHER" id="PTHR48083:SF13">
    <property type="entry name" value="ACYL-COA DEHYDROGENASE FAMILY MEMBER 11"/>
    <property type="match status" value="1"/>
</dbReference>
<evidence type="ECO:0000313" key="10">
    <source>
        <dbReference type="EMBL" id="SUZ50939.1"/>
    </source>
</evidence>
<dbReference type="AlphaFoldDB" id="A0A381N907"/>
<dbReference type="InterPro" id="IPR006091">
    <property type="entry name" value="Acyl-CoA_Oxase/DH_mid-dom"/>
</dbReference>
<dbReference type="Gene3D" id="1.10.540.10">
    <property type="entry name" value="Acyl-CoA dehydrogenase/oxidase, N-terminal domain"/>
    <property type="match status" value="1"/>
</dbReference>
<comment type="similarity">
    <text evidence="2">Belongs to the acyl-CoA dehydrogenase family.</text>
</comment>
<dbReference type="FunFam" id="2.40.110.10:FF:000002">
    <property type="entry name" value="Acyl-CoA dehydrogenase fadE12"/>
    <property type="match status" value="1"/>
</dbReference>
<evidence type="ECO:0000259" key="7">
    <source>
        <dbReference type="Pfam" id="PF00441"/>
    </source>
</evidence>
<proteinExistence type="inferred from homology"/>